<name>A0ABQ2MMW1_9ACTN</name>
<dbReference type="Gene3D" id="1.10.10.10">
    <property type="entry name" value="Winged helix-like DNA-binding domain superfamily/Winged helix DNA-binding domain"/>
    <property type="match status" value="1"/>
</dbReference>
<dbReference type="PROSITE" id="PS00622">
    <property type="entry name" value="HTH_LUXR_1"/>
    <property type="match status" value="1"/>
</dbReference>
<dbReference type="PROSITE" id="PS50043">
    <property type="entry name" value="HTH_LUXR_2"/>
    <property type="match status" value="1"/>
</dbReference>
<dbReference type="SMART" id="SM00421">
    <property type="entry name" value="HTH_LUXR"/>
    <property type="match status" value="1"/>
</dbReference>
<accession>A0ABQ2MMW1</accession>
<keyword evidence="2" id="KW-0238">DNA-binding</keyword>
<dbReference type="InterPro" id="IPR016032">
    <property type="entry name" value="Sig_transdc_resp-reg_C-effctor"/>
</dbReference>
<keyword evidence="6" id="KW-1185">Reference proteome</keyword>
<dbReference type="InterPro" id="IPR000792">
    <property type="entry name" value="Tscrpt_reg_LuxR_C"/>
</dbReference>
<organism evidence="5 6">
    <name type="scientific">Streptomyces lasiicapitis</name>
    <dbReference type="NCBI Taxonomy" id="1923961"/>
    <lineage>
        <taxon>Bacteria</taxon>
        <taxon>Bacillati</taxon>
        <taxon>Actinomycetota</taxon>
        <taxon>Actinomycetes</taxon>
        <taxon>Kitasatosporales</taxon>
        <taxon>Streptomycetaceae</taxon>
        <taxon>Streptomyces</taxon>
    </lineage>
</organism>
<dbReference type="PANTHER" id="PTHR44688:SF16">
    <property type="entry name" value="DNA-BINDING TRANSCRIPTIONAL ACTIVATOR DEVR_DOSR"/>
    <property type="match status" value="1"/>
</dbReference>
<evidence type="ECO:0000313" key="6">
    <source>
        <dbReference type="Proteomes" id="UP000656881"/>
    </source>
</evidence>
<evidence type="ECO:0000256" key="3">
    <source>
        <dbReference type="ARBA" id="ARBA00023163"/>
    </source>
</evidence>
<evidence type="ECO:0000256" key="1">
    <source>
        <dbReference type="ARBA" id="ARBA00023015"/>
    </source>
</evidence>
<comment type="caution">
    <text evidence="5">The sequence shown here is derived from an EMBL/GenBank/DDBJ whole genome shotgun (WGS) entry which is preliminary data.</text>
</comment>
<dbReference type="CDD" id="cd06170">
    <property type="entry name" value="LuxR_C_like"/>
    <property type="match status" value="1"/>
</dbReference>
<dbReference type="Pfam" id="PF00196">
    <property type="entry name" value="GerE"/>
    <property type="match status" value="1"/>
</dbReference>
<feature type="domain" description="HTH luxR-type" evidence="4">
    <location>
        <begin position="37"/>
        <end position="102"/>
    </location>
</feature>
<dbReference type="InterPro" id="IPR036388">
    <property type="entry name" value="WH-like_DNA-bd_sf"/>
</dbReference>
<evidence type="ECO:0000313" key="5">
    <source>
        <dbReference type="EMBL" id="GGO54905.1"/>
    </source>
</evidence>
<dbReference type="PANTHER" id="PTHR44688">
    <property type="entry name" value="DNA-BINDING TRANSCRIPTIONAL ACTIVATOR DEVR_DOSR"/>
    <property type="match status" value="1"/>
</dbReference>
<dbReference type="SUPFAM" id="SSF46894">
    <property type="entry name" value="C-terminal effector domain of the bipartite response regulators"/>
    <property type="match status" value="1"/>
</dbReference>
<keyword evidence="1" id="KW-0805">Transcription regulation</keyword>
<reference evidence="6" key="1">
    <citation type="journal article" date="2019" name="Int. J. Syst. Evol. Microbiol.">
        <title>The Global Catalogue of Microorganisms (GCM) 10K type strain sequencing project: providing services to taxonomists for standard genome sequencing and annotation.</title>
        <authorList>
            <consortium name="The Broad Institute Genomics Platform"/>
            <consortium name="The Broad Institute Genome Sequencing Center for Infectious Disease"/>
            <person name="Wu L."/>
            <person name="Ma J."/>
        </authorList>
    </citation>
    <scope>NUCLEOTIDE SEQUENCE [LARGE SCALE GENOMIC DNA]</scope>
    <source>
        <strain evidence="6">CGMCC 4.7349</strain>
    </source>
</reference>
<protein>
    <recommendedName>
        <fullName evidence="4">HTH luxR-type domain-containing protein</fullName>
    </recommendedName>
</protein>
<dbReference type="Proteomes" id="UP000656881">
    <property type="component" value="Unassembled WGS sequence"/>
</dbReference>
<gene>
    <name evidence="5" type="ORF">GCM10012286_65780</name>
</gene>
<evidence type="ECO:0000259" key="4">
    <source>
        <dbReference type="PROSITE" id="PS50043"/>
    </source>
</evidence>
<evidence type="ECO:0000256" key="2">
    <source>
        <dbReference type="ARBA" id="ARBA00023125"/>
    </source>
</evidence>
<proteinExistence type="predicted"/>
<sequence>MRPRTGSARPLRDDVLALARRAGIAVPEEPTAEQAQDPGAELGLTRREREVLRLLTAGHSNRRIAEELFISAKTISVHVSHVLAKLEVGSRGEAAALAHRLRLWG</sequence>
<dbReference type="EMBL" id="BMNG01000016">
    <property type="protein sequence ID" value="GGO54905.1"/>
    <property type="molecule type" value="Genomic_DNA"/>
</dbReference>
<dbReference type="PRINTS" id="PR00038">
    <property type="entry name" value="HTHLUXR"/>
</dbReference>
<keyword evidence="3" id="KW-0804">Transcription</keyword>